<evidence type="ECO:0000256" key="2">
    <source>
        <dbReference type="SAM" id="Phobius"/>
    </source>
</evidence>
<keyword evidence="2" id="KW-1133">Transmembrane helix</keyword>
<name>A0A147KM12_THECS</name>
<protein>
    <recommendedName>
        <fullName evidence="5">DUF2530 domain-containing protein</fullName>
    </recommendedName>
</protein>
<sequence>MRKPRQPDPEVHESDYRVPAALGTAAWTVALIVLLVQGDRLPEDDRWWIWVCVVGIALGVFGFWYVPRLIRRRAEEERRRRGSAGPDAPAEPVPGHDSGGVPGQPRT</sequence>
<evidence type="ECO:0000313" key="3">
    <source>
        <dbReference type="EMBL" id="KUP98271.1"/>
    </source>
</evidence>
<dbReference type="AlphaFoldDB" id="A0A147KM12"/>
<dbReference type="InterPro" id="IPR019681">
    <property type="entry name" value="DUF2530"/>
</dbReference>
<evidence type="ECO:0000256" key="1">
    <source>
        <dbReference type="SAM" id="MobiDB-lite"/>
    </source>
</evidence>
<evidence type="ECO:0008006" key="5">
    <source>
        <dbReference type="Google" id="ProtNLM"/>
    </source>
</evidence>
<feature type="compositionally biased region" description="Gly residues" evidence="1">
    <location>
        <begin position="97"/>
        <end position="107"/>
    </location>
</feature>
<evidence type="ECO:0000313" key="4">
    <source>
        <dbReference type="Proteomes" id="UP000074382"/>
    </source>
</evidence>
<dbReference type="STRING" id="665004.AC529_02170"/>
<reference evidence="4" key="1">
    <citation type="journal article" date="2017" name="Acta Aliment.">
        <title>Plant polysaccharide degrading enzyme system of Thermpbifida cellulosilytica TB100 revealed by de novo genome project data.</title>
        <authorList>
            <person name="Toth A."/>
            <person name="Baka E."/>
            <person name="Luzics S."/>
            <person name="Bata-Vidacs I."/>
            <person name="Nagy I."/>
            <person name="Balint B."/>
            <person name="Herceg R."/>
            <person name="Olasz F."/>
            <person name="Wilk T."/>
            <person name="Nagy T."/>
            <person name="Kriszt B."/>
            <person name="Nagy I."/>
            <person name="Kukolya J."/>
        </authorList>
    </citation>
    <scope>NUCLEOTIDE SEQUENCE [LARGE SCALE GENOMIC DNA]</scope>
    <source>
        <strain evidence="4">TB100</strain>
    </source>
</reference>
<organism evidence="3 4">
    <name type="scientific">Thermobifida cellulosilytica TB100</name>
    <dbReference type="NCBI Taxonomy" id="665004"/>
    <lineage>
        <taxon>Bacteria</taxon>
        <taxon>Bacillati</taxon>
        <taxon>Actinomycetota</taxon>
        <taxon>Actinomycetes</taxon>
        <taxon>Streptosporangiales</taxon>
        <taxon>Nocardiopsidaceae</taxon>
        <taxon>Thermobifida</taxon>
    </lineage>
</organism>
<feature type="transmembrane region" description="Helical" evidence="2">
    <location>
        <begin position="20"/>
        <end position="36"/>
    </location>
</feature>
<dbReference type="EMBL" id="LGEM01000012">
    <property type="protein sequence ID" value="KUP98271.1"/>
    <property type="molecule type" value="Genomic_DNA"/>
</dbReference>
<comment type="caution">
    <text evidence="3">The sequence shown here is derived from an EMBL/GenBank/DDBJ whole genome shotgun (WGS) entry which is preliminary data.</text>
</comment>
<dbReference type="RefSeq" id="WP_068753713.1">
    <property type="nucleotide sequence ID" value="NZ_KQ950180.1"/>
</dbReference>
<feature type="transmembrane region" description="Helical" evidence="2">
    <location>
        <begin position="48"/>
        <end position="70"/>
    </location>
</feature>
<proteinExistence type="predicted"/>
<keyword evidence="2" id="KW-0812">Transmembrane</keyword>
<keyword evidence="4" id="KW-1185">Reference proteome</keyword>
<gene>
    <name evidence="3" type="ORF">AC529_02170</name>
</gene>
<dbReference type="Proteomes" id="UP000074382">
    <property type="component" value="Unassembled WGS sequence"/>
</dbReference>
<keyword evidence="2" id="KW-0472">Membrane</keyword>
<accession>A0A147KM12</accession>
<dbReference type="Pfam" id="PF10745">
    <property type="entry name" value="DUF2530"/>
    <property type="match status" value="1"/>
</dbReference>
<dbReference type="OrthoDB" id="3541062at2"/>
<dbReference type="PATRIC" id="fig|665004.4.peg.962"/>
<feature type="region of interest" description="Disordered" evidence="1">
    <location>
        <begin position="76"/>
        <end position="107"/>
    </location>
</feature>